<dbReference type="Pfam" id="PF00106">
    <property type="entry name" value="adh_short"/>
    <property type="match status" value="1"/>
</dbReference>
<dbReference type="Proteomes" id="UP000240883">
    <property type="component" value="Unassembled WGS sequence"/>
</dbReference>
<reference evidence="4 5" key="1">
    <citation type="journal article" date="2018" name="Front. Microbiol.">
        <title>Genome-Wide Analysis of Corynespora cassiicola Leaf Fall Disease Putative Effectors.</title>
        <authorList>
            <person name="Lopez D."/>
            <person name="Ribeiro S."/>
            <person name="Label P."/>
            <person name="Fumanal B."/>
            <person name="Venisse J.S."/>
            <person name="Kohler A."/>
            <person name="de Oliveira R.R."/>
            <person name="Labutti K."/>
            <person name="Lipzen A."/>
            <person name="Lail K."/>
            <person name="Bauer D."/>
            <person name="Ohm R.A."/>
            <person name="Barry K.W."/>
            <person name="Spatafora J."/>
            <person name="Grigoriev I.V."/>
            <person name="Martin F.M."/>
            <person name="Pujade-Renaud V."/>
        </authorList>
    </citation>
    <scope>NUCLEOTIDE SEQUENCE [LARGE SCALE GENOMIC DNA]</scope>
    <source>
        <strain evidence="4 5">Philippines</strain>
    </source>
</reference>
<dbReference type="STRING" id="1448308.A0A2T2N7B4"/>
<accession>A0A2T2N7B4</accession>
<evidence type="ECO:0000256" key="3">
    <source>
        <dbReference type="SAM" id="MobiDB-lite"/>
    </source>
</evidence>
<dbReference type="OrthoDB" id="191139at2759"/>
<dbReference type="InterPro" id="IPR036291">
    <property type="entry name" value="NAD(P)-bd_dom_sf"/>
</dbReference>
<protein>
    <submittedName>
        <fullName evidence="4">Short-chain dehydrogenase</fullName>
    </submittedName>
</protein>
<evidence type="ECO:0000256" key="1">
    <source>
        <dbReference type="ARBA" id="ARBA00006484"/>
    </source>
</evidence>
<keyword evidence="5" id="KW-1185">Reference proteome</keyword>
<proteinExistence type="inferred from homology"/>
<keyword evidence="2" id="KW-0560">Oxidoreductase</keyword>
<dbReference type="AlphaFoldDB" id="A0A2T2N7B4"/>
<dbReference type="PRINTS" id="PR00081">
    <property type="entry name" value="GDHRDH"/>
</dbReference>
<dbReference type="PANTHER" id="PTHR24320:SF272">
    <property type="entry name" value="NAD(P)-BINDING ROSSMANN-FOLD SUPERFAMILY PROTEIN"/>
    <property type="match status" value="1"/>
</dbReference>
<dbReference type="GO" id="GO:0016491">
    <property type="term" value="F:oxidoreductase activity"/>
    <property type="evidence" value="ECO:0007669"/>
    <property type="project" value="UniProtKB-KW"/>
</dbReference>
<sequence length="336" mass="36747">MADDHTRYAPLHAHPKGPGDSRPTALQIIQDTAPLSLLPGKTAIVTGVSSGLGPETAKALKASGMRVFGLARDLSKARHALGDALEDGKLELLQCDLESLESVRRCVDEFKAKQSGGLHVLVNNAGVMQTPEGRTREGFETQFGVNHLAHFLLFTLLKDTMLASATPEFGARVVNVSSTGHRYGSVHFENLNLEGIYTPGLGYGQAKTANIWMANEIERRYGSQNLHGFSLHPGGIWTGLQVHVPKEQMEMWSKMDKVREMMKSPEQGAATQVWAAVAKEWEGKGGVYLEDCQVSKPVKEGYTPLDPGYEKHVYDEEGAKKLWKVSLKLVGLEGDE</sequence>
<organism evidence="4 5">
    <name type="scientific">Corynespora cassiicola Philippines</name>
    <dbReference type="NCBI Taxonomy" id="1448308"/>
    <lineage>
        <taxon>Eukaryota</taxon>
        <taxon>Fungi</taxon>
        <taxon>Dikarya</taxon>
        <taxon>Ascomycota</taxon>
        <taxon>Pezizomycotina</taxon>
        <taxon>Dothideomycetes</taxon>
        <taxon>Pleosporomycetidae</taxon>
        <taxon>Pleosporales</taxon>
        <taxon>Corynesporascaceae</taxon>
        <taxon>Corynespora</taxon>
    </lineage>
</organism>
<dbReference type="SUPFAM" id="SSF51735">
    <property type="entry name" value="NAD(P)-binding Rossmann-fold domains"/>
    <property type="match status" value="1"/>
</dbReference>
<dbReference type="EMBL" id="KZ678145">
    <property type="protein sequence ID" value="PSN61303.1"/>
    <property type="molecule type" value="Genomic_DNA"/>
</dbReference>
<gene>
    <name evidence="4" type="ORF">BS50DRAFT_504812</name>
</gene>
<feature type="region of interest" description="Disordered" evidence="3">
    <location>
        <begin position="1"/>
        <end position="22"/>
    </location>
</feature>
<name>A0A2T2N7B4_CORCC</name>
<dbReference type="Gene3D" id="3.40.50.720">
    <property type="entry name" value="NAD(P)-binding Rossmann-like Domain"/>
    <property type="match status" value="1"/>
</dbReference>
<comment type="similarity">
    <text evidence="1">Belongs to the short-chain dehydrogenases/reductases (SDR) family.</text>
</comment>
<evidence type="ECO:0000256" key="2">
    <source>
        <dbReference type="ARBA" id="ARBA00023002"/>
    </source>
</evidence>
<dbReference type="InterPro" id="IPR002347">
    <property type="entry name" value="SDR_fam"/>
</dbReference>
<evidence type="ECO:0000313" key="5">
    <source>
        <dbReference type="Proteomes" id="UP000240883"/>
    </source>
</evidence>
<dbReference type="PANTHER" id="PTHR24320">
    <property type="entry name" value="RETINOL DEHYDROGENASE"/>
    <property type="match status" value="1"/>
</dbReference>
<evidence type="ECO:0000313" key="4">
    <source>
        <dbReference type="EMBL" id="PSN61303.1"/>
    </source>
</evidence>